<dbReference type="PANTHER" id="PTHR36439:SF1">
    <property type="entry name" value="DUF1697 DOMAIN-CONTAINING PROTEIN"/>
    <property type="match status" value="1"/>
</dbReference>
<dbReference type="PIRSF" id="PIRSF008502">
    <property type="entry name" value="UCP008502"/>
    <property type="match status" value="1"/>
</dbReference>
<dbReference type="Proteomes" id="UP000694300">
    <property type="component" value="Unassembled WGS sequence"/>
</dbReference>
<evidence type="ECO:0000313" key="2">
    <source>
        <dbReference type="Proteomes" id="UP000694300"/>
    </source>
</evidence>
<organism evidence="1 2">
    <name type="scientific">Pseudonocardia oceani</name>
    <dbReference type="NCBI Taxonomy" id="2792013"/>
    <lineage>
        <taxon>Bacteria</taxon>
        <taxon>Bacillati</taxon>
        <taxon>Actinomycetota</taxon>
        <taxon>Actinomycetes</taxon>
        <taxon>Pseudonocardiales</taxon>
        <taxon>Pseudonocardiaceae</taxon>
        <taxon>Pseudonocardia</taxon>
    </lineage>
</organism>
<dbReference type="RefSeq" id="WP_218593149.1">
    <property type="nucleotide sequence ID" value="NZ_JADQDE010000258.1"/>
</dbReference>
<name>A0ABS6UFC2_9PSEU</name>
<dbReference type="EMBL" id="JADQDF010000001">
    <property type="protein sequence ID" value="MBW0130633.1"/>
    <property type="molecule type" value="Genomic_DNA"/>
</dbReference>
<comment type="caution">
    <text evidence="1">The sequence shown here is derived from an EMBL/GenBank/DDBJ whole genome shotgun (WGS) entry which is preliminary data.</text>
</comment>
<evidence type="ECO:0000313" key="1">
    <source>
        <dbReference type="EMBL" id="MBW0130633.1"/>
    </source>
</evidence>
<protein>
    <submittedName>
        <fullName evidence="1">DUF1697 domain-containing protein</fullName>
    </submittedName>
</protein>
<proteinExistence type="predicted"/>
<accession>A0ABS6UFC2</accession>
<dbReference type="Pfam" id="PF08002">
    <property type="entry name" value="DUF1697"/>
    <property type="match status" value="1"/>
</dbReference>
<sequence>MPTHVALLRGINVGKGNRVAMADLRAAVESLGHTDVRTYINSGNVVFTSDEPDSVVLAEALEGRIAEAVGLTLTVLVLSRAEFAVAVGNNPYPDEPDPKKVHAVFRSSDMGDGDVAALAAAQERAAAKGSRDTGTVRGRVLYLHLPDGMGRSELAAQLGKLPKGTDGGGTARNWATVRKLEAMLDA</sequence>
<gene>
    <name evidence="1" type="ORF">I4I82_23605</name>
</gene>
<dbReference type="InterPro" id="IPR012545">
    <property type="entry name" value="DUF1697"/>
</dbReference>
<dbReference type="PANTHER" id="PTHR36439">
    <property type="entry name" value="BLL4334 PROTEIN"/>
    <property type="match status" value="1"/>
</dbReference>
<reference evidence="1 2" key="1">
    <citation type="submission" date="2020-11" db="EMBL/GenBank/DDBJ databases">
        <title>Pseudonocardia abyssalis sp. nov. and Pseudonocardia oceani sp. nov., description and phylogenomic analysis of two novel actinomycetes isolated from the deep Southern Ocean.</title>
        <authorList>
            <person name="Parra J."/>
        </authorList>
    </citation>
    <scope>NUCLEOTIDE SEQUENCE [LARGE SCALE GENOMIC DNA]</scope>
    <source>
        <strain evidence="2">KRD185</strain>
    </source>
</reference>
<keyword evidence="2" id="KW-1185">Reference proteome</keyword>